<dbReference type="PANTHER" id="PTHR43155:SF2">
    <property type="entry name" value="CYCLIC DI-GMP PHOSPHODIESTERASE PA4108"/>
    <property type="match status" value="1"/>
</dbReference>
<feature type="domain" description="HD" evidence="1">
    <location>
        <begin position="127"/>
        <end position="229"/>
    </location>
</feature>
<gene>
    <name evidence="2" type="ORF">OMP40_24145</name>
</gene>
<dbReference type="EMBL" id="JAPDIA010000008">
    <property type="protein sequence ID" value="MDG0812102.1"/>
    <property type="molecule type" value="Genomic_DNA"/>
</dbReference>
<organism evidence="2 3">
    <name type="scientific">Cohnella rhizosphaerae</name>
    <dbReference type="NCBI Taxonomy" id="1457232"/>
    <lineage>
        <taxon>Bacteria</taxon>
        <taxon>Bacillati</taxon>
        <taxon>Bacillota</taxon>
        <taxon>Bacilli</taxon>
        <taxon>Bacillales</taxon>
        <taxon>Paenibacillaceae</taxon>
        <taxon>Cohnella</taxon>
    </lineage>
</organism>
<dbReference type="PANTHER" id="PTHR43155">
    <property type="entry name" value="CYCLIC DI-GMP PHOSPHODIESTERASE PA4108-RELATED"/>
    <property type="match status" value="1"/>
</dbReference>
<dbReference type="InterPro" id="IPR006674">
    <property type="entry name" value="HD_domain"/>
</dbReference>
<dbReference type="AlphaFoldDB" id="A0A9X4KW94"/>
<evidence type="ECO:0000259" key="1">
    <source>
        <dbReference type="Pfam" id="PF01966"/>
    </source>
</evidence>
<proteinExistence type="predicted"/>
<sequence>MRLVRADQLAEGDKLGRSLYTADGRLILRQGVVLNRRLIEGLKKRSLRYLMIETTEAWGADPKALKENLRDQMKDLLNLVMDTVLRGGAVPVEPVLEWSEHMSRIVMEERDLLYHFEDLLRGDANLIAHSVNVCFLSMLTAKALGYNKQRIQNVAVGSLLHDIGLFRPHDGTMLINHPQVGYDLLRQTPGVEPPALRIVMQHHEQLDGRGFPHGTRGAELSEEAQICGLCSDFDYFMNDRLADKLPCGGIEYVMSKIDTSYSYVVVRGFLKAFVPYPVGTELRLTGGLHATVVELNKGHLARPIVRLTQFGTKFNLMEHPSFMVEAVV</sequence>
<protein>
    <submittedName>
        <fullName evidence="2">HD domain-containing protein</fullName>
    </submittedName>
</protein>
<keyword evidence="3" id="KW-1185">Reference proteome</keyword>
<dbReference type="NCBIfam" id="TIGR00277">
    <property type="entry name" value="HDIG"/>
    <property type="match status" value="1"/>
</dbReference>
<dbReference type="InterPro" id="IPR006675">
    <property type="entry name" value="HDIG_dom"/>
</dbReference>
<dbReference type="InterPro" id="IPR003607">
    <property type="entry name" value="HD/PDEase_dom"/>
</dbReference>
<dbReference type="RefSeq" id="WP_277535220.1">
    <property type="nucleotide sequence ID" value="NZ_JAPDIA010000008.1"/>
</dbReference>
<dbReference type="SUPFAM" id="SSF109604">
    <property type="entry name" value="HD-domain/PDEase-like"/>
    <property type="match status" value="1"/>
</dbReference>
<evidence type="ECO:0000313" key="3">
    <source>
        <dbReference type="Proteomes" id="UP001153404"/>
    </source>
</evidence>
<comment type="caution">
    <text evidence="2">The sequence shown here is derived from an EMBL/GenBank/DDBJ whole genome shotgun (WGS) entry which is preliminary data.</text>
</comment>
<name>A0A9X4KW94_9BACL</name>
<dbReference type="Gene3D" id="1.10.3210.10">
    <property type="entry name" value="Hypothetical protein af1432"/>
    <property type="match status" value="1"/>
</dbReference>
<reference evidence="2" key="1">
    <citation type="submission" date="2022-10" db="EMBL/GenBank/DDBJ databases">
        <title>Comparative genomic analysis of Cohnella hashimotonis sp. nov., isolated from the International Space Station.</title>
        <authorList>
            <person name="Simpson A."/>
            <person name="Venkateswaran K."/>
        </authorList>
    </citation>
    <scope>NUCLEOTIDE SEQUENCE</scope>
    <source>
        <strain evidence="2">DSM 28161</strain>
    </source>
</reference>
<accession>A0A9X4KW94</accession>
<dbReference type="Pfam" id="PF01966">
    <property type="entry name" value="HD"/>
    <property type="match status" value="1"/>
</dbReference>
<evidence type="ECO:0000313" key="2">
    <source>
        <dbReference type="EMBL" id="MDG0812102.1"/>
    </source>
</evidence>
<dbReference type="CDD" id="cd00077">
    <property type="entry name" value="HDc"/>
    <property type="match status" value="1"/>
</dbReference>
<dbReference type="Proteomes" id="UP001153404">
    <property type="component" value="Unassembled WGS sequence"/>
</dbReference>